<dbReference type="SUPFAM" id="SSF52317">
    <property type="entry name" value="Class I glutamine amidotransferase-like"/>
    <property type="match status" value="1"/>
</dbReference>
<feature type="active site" evidence="10">
    <location>
        <position position="181"/>
    </location>
</feature>
<evidence type="ECO:0000313" key="13">
    <source>
        <dbReference type="Proteomes" id="UP001144612"/>
    </source>
</evidence>
<organism evidence="12 13">
    <name type="scientific">Clostridium brassicae</name>
    <dbReference type="NCBI Taxonomy" id="2999072"/>
    <lineage>
        <taxon>Bacteria</taxon>
        <taxon>Bacillati</taxon>
        <taxon>Bacillota</taxon>
        <taxon>Clostridia</taxon>
        <taxon>Eubacteriales</taxon>
        <taxon>Clostridiaceae</taxon>
        <taxon>Clostridium</taxon>
    </lineage>
</organism>
<feature type="domain" description="Glutamine amidotransferase" evidence="11">
    <location>
        <begin position="4"/>
        <end position="196"/>
    </location>
</feature>
<dbReference type="Gene3D" id="3.40.50.880">
    <property type="match status" value="1"/>
</dbReference>
<keyword evidence="7 10" id="KW-0456">Lyase</keyword>
<evidence type="ECO:0000256" key="8">
    <source>
        <dbReference type="ARBA" id="ARBA00047838"/>
    </source>
</evidence>
<accession>A0ABT4DH27</accession>
<proteinExistence type="inferred from homology"/>
<comment type="catalytic activity">
    <reaction evidence="8 10">
        <text>5-[(5-phospho-1-deoxy-D-ribulos-1-ylimino)methylamino]-1-(5-phospho-beta-D-ribosyl)imidazole-4-carboxamide + L-glutamine = D-erythro-1-(imidazol-4-yl)glycerol 3-phosphate + 5-amino-1-(5-phospho-beta-D-ribosyl)imidazole-4-carboxamide + L-glutamate + H(+)</text>
        <dbReference type="Rhea" id="RHEA:24793"/>
        <dbReference type="ChEBI" id="CHEBI:15378"/>
        <dbReference type="ChEBI" id="CHEBI:29985"/>
        <dbReference type="ChEBI" id="CHEBI:58278"/>
        <dbReference type="ChEBI" id="CHEBI:58359"/>
        <dbReference type="ChEBI" id="CHEBI:58475"/>
        <dbReference type="ChEBI" id="CHEBI:58525"/>
        <dbReference type="EC" id="4.3.2.10"/>
    </reaction>
</comment>
<evidence type="ECO:0000256" key="1">
    <source>
        <dbReference type="ARBA" id="ARBA00005091"/>
    </source>
</evidence>
<dbReference type="RefSeq" id="WP_268062938.1">
    <property type="nucleotide sequence ID" value="NZ_JAPQFJ010000031.1"/>
</dbReference>
<dbReference type="InterPro" id="IPR010139">
    <property type="entry name" value="Imidazole-glycPsynth_HisH"/>
</dbReference>
<dbReference type="PANTHER" id="PTHR42701:SF1">
    <property type="entry name" value="IMIDAZOLE GLYCEROL PHOSPHATE SYNTHASE SUBUNIT HISH"/>
    <property type="match status" value="1"/>
</dbReference>
<comment type="subunit">
    <text evidence="2 10">Heterodimer of HisH and HisF.</text>
</comment>
<protein>
    <recommendedName>
        <fullName evidence="10">Imidazole glycerol phosphate synthase subunit HisH</fullName>
        <ecNumber evidence="10">4.3.2.10</ecNumber>
    </recommendedName>
    <alternativeName>
        <fullName evidence="10">IGP synthase glutaminase subunit</fullName>
        <ecNumber evidence="10">3.5.1.2</ecNumber>
    </alternativeName>
    <alternativeName>
        <fullName evidence="10">IGP synthase subunit HisH</fullName>
    </alternativeName>
    <alternativeName>
        <fullName evidence="10">ImGP synthase subunit HisH</fullName>
        <shortName evidence="10">IGPS subunit HisH</shortName>
    </alternativeName>
</protein>
<dbReference type="EC" id="3.5.1.2" evidence="10"/>
<keyword evidence="5 10" id="KW-0315">Glutamine amidotransferase</keyword>
<dbReference type="CDD" id="cd01748">
    <property type="entry name" value="GATase1_IGP_Synthase"/>
    <property type="match status" value="1"/>
</dbReference>
<evidence type="ECO:0000256" key="6">
    <source>
        <dbReference type="ARBA" id="ARBA00023102"/>
    </source>
</evidence>
<evidence type="ECO:0000256" key="3">
    <source>
        <dbReference type="ARBA" id="ARBA00022605"/>
    </source>
</evidence>
<evidence type="ECO:0000313" key="12">
    <source>
        <dbReference type="EMBL" id="MCY6960501.1"/>
    </source>
</evidence>
<keyword evidence="4 10" id="KW-0378">Hydrolase</keyword>
<evidence type="ECO:0000256" key="2">
    <source>
        <dbReference type="ARBA" id="ARBA00011152"/>
    </source>
</evidence>
<name>A0ABT4DH27_9CLOT</name>
<dbReference type="GO" id="GO:0016829">
    <property type="term" value="F:lyase activity"/>
    <property type="evidence" value="ECO:0007669"/>
    <property type="project" value="UniProtKB-KW"/>
</dbReference>
<dbReference type="PANTHER" id="PTHR42701">
    <property type="entry name" value="IMIDAZOLE GLYCEROL PHOSPHATE SYNTHASE SUBUNIT HISH"/>
    <property type="match status" value="1"/>
</dbReference>
<evidence type="ECO:0000256" key="4">
    <source>
        <dbReference type="ARBA" id="ARBA00022801"/>
    </source>
</evidence>
<evidence type="ECO:0000256" key="10">
    <source>
        <dbReference type="HAMAP-Rule" id="MF_00278"/>
    </source>
</evidence>
<comment type="subcellular location">
    <subcellularLocation>
        <location evidence="10">Cytoplasm</location>
    </subcellularLocation>
</comment>
<gene>
    <name evidence="10 12" type="primary">hisH</name>
    <name evidence="12" type="ORF">OW729_18045</name>
</gene>
<comment type="pathway">
    <text evidence="1 10">Amino-acid biosynthesis; L-histidine biosynthesis; L-histidine from 5-phospho-alpha-D-ribose 1-diphosphate: step 5/9.</text>
</comment>
<evidence type="ECO:0000256" key="5">
    <source>
        <dbReference type="ARBA" id="ARBA00022962"/>
    </source>
</evidence>
<keyword evidence="3 10" id="KW-0028">Amino-acid biosynthesis</keyword>
<sequence>MIAIVDYGMGNLKSVQNALNAVNIQSTITSNNEVILNCKGIILPGVGAFPEAINHIEELKLDKTLKEAVSKGIPLLGICLGMQLLFEEGDEIMLSKGLGFLKGRIEEIKGNVKVPHMGWNSLKIEKKSNLLKGIKEGDYVYFVHSYYAVVEEDGILNSYVDYEVKVPGVVSKKNVYGIQFHPEKSGDIGLKILKNFGEMIK</sequence>
<keyword evidence="13" id="KW-1185">Reference proteome</keyword>
<reference evidence="12" key="1">
    <citation type="submission" date="2022-12" db="EMBL/GenBank/DDBJ databases">
        <title>Clostridium sp. nov., isolated from industrial wastewater.</title>
        <authorList>
            <person name="Jiayan W."/>
        </authorList>
    </citation>
    <scope>NUCLEOTIDE SEQUENCE</scope>
    <source>
        <strain evidence="12">ZC22-4</strain>
    </source>
</reference>
<dbReference type="PROSITE" id="PS51273">
    <property type="entry name" value="GATASE_TYPE_1"/>
    <property type="match status" value="1"/>
</dbReference>
<feature type="active site" description="Nucleophile" evidence="10">
    <location>
        <position position="79"/>
    </location>
</feature>
<dbReference type="InterPro" id="IPR017926">
    <property type="entry name" value="GATASE"/>
</dbReference>
<evidence type="ECO:0000259" key="11">
    <source>
        <dbReference type="Pfam" id="PF00117"/>
    </source>
</evidence>
<dbReference type="Pfam" id="PF00117">
    <property type="entry name" value="GATase"/>
    <property type="match status" value="1"/>
</dbReference>
<dbReference type="HAMAP" id="MF_00278">
    <property type="entry name" value="HisH"/>
    <property type="match status" value="1"/>
</dbReference>
<comment type="caution">
    <text evidence="12">The sequence shown here is derived from an EMBL/GenBank/DDBJ whole genome shotgun (WGS) entry which is preliminary data.</text>
</comment>
<feature type="active site" evidence="10">
    <location>
        <position position="183"/>
    </location>
</feature>
<comment type="function">
    <text evidence="10">IGPS catalyzes the conversion of PRFAR and glutamine to IGP, AICAR and glutamate. The HisH subunit catalyzes the hydrolysis of glutamine to glutamate and ammonia as part of the synthesis of IGP and AICAR. The resulting ammonia molecule is channeled to the active site of HisF.</text>
</comment>
<keyword evidence="10" id="KW-0963">Cytoplasm</keyword>
<dbReference type="NCBIfam" id="TIGR01855">
    <property type="entry name" value="IMP_synth_hisH"/>
    <property type="match status" value="1"/>
</dbReference>
<dbReference type="InterPro" id="IPR029062">
    <property type="entry name" value="Class_I_gatase-like"/>
</dbReference>
<dbReference type="Proteomes" id="UP001144612">
    <property type="component" value="Unassembled WGS sequence"/>
</dbReference>
<evidence type="ECO:0000256" key="9">
    <source>
        <dbReference type="ARBA" id="ARBA00049534"/>
    </source>
</evidence>
<dbReference type="PIRSF" id="PIRSF000495">
    <property type="entry name" value="Amidotransf_hisH"/>
    <property type="match status" value="1"/>
</dbReference>
<keyword evidence="6 10" id="KW-0368">Histidine biosynthesis</keyword>
<evidence type="ECO:0000256" key="7">
    <source>
        <dbReference type="ARBA" id="ARBA00023239"/>
    </source>
</evidence>
<dbReference type="EC" id="4.3.2.10" evidence="10"/>
<dbReference type="EMBL" id="JAPQFJ010000031">
    <property type="protein sequence ID" value="MCY6960501.1"/>
    <property type="molecule type" value="Genomic_DNA"/>
</dbReference>
<comment type="catalytic activity">
    <reaction evidence="9 10">
        <text>L-glutamine + H2O = L-glutamate + NH4(+)</text>
        <dbReference type="Rhea" id="RHEA:15889"/>
        <dbReference type="ChEBI" id="CHEBI:15377"/>
        <dbReference type="ChEBI" id="CHEBI:28938"/>
        <dbReference type="ChEBI" id="CHEBI:29985"/>
        <dbReference type="ChEBI" id="CHEBI:58359"/>
        <dbReference type="EC" id="3.5.1.2"/>
    </reaction>
</comment>